<dbReference type="InterPro" id="IPR036047">
    <property type="entry name" value="F-box-like_dom_sf"/>
</dbReference>
<dbReference type="InterPro" id="IPR001810">
    <property type="entry name" value="F-box_dom"/>
</dbReference>
<protein>
    <submittedName>
        <fullName evidence="7">F-box only protein 30</fullName>
    </submittedName>
</protein>
<dbReference type="PANTHER" id="PTHR15933:SF20">
    <property type="entry name" value="F-BOX DOMAIN-CONTAINING PROTEIN"/>
    <property type="match status" value="1"/>
</dbReference>
<feature type="domain" description="F-box" evidence="6">
    <location>
        <begin position="454"/>
        <end position="508"/>
    </location>
</feature>
<gene>
    <name evidence="7" type="primary">FBXO30</name>
    <name evidence="7" type="ORF">AVEN_216888_1</name>
</gene>
<feature type="compositionally biased region" description="Basic and acidic residues" evidence="5">
    <location>
        <begin position="241"/>
        <end position="254"/>
    </location>
</feature>
<feature type="region of interest" description="Disordered" evidence="5">
    <location>
        <begin position="222"/>
        <end position="267"/>
    </location>
</feature>
<keyword evidence="8" id="KW-1185">Reference proteome</keyword>
<dbReference type="Gene3D" id="3.30.40.150">
    <property type="entry name" value="TRAF-like zinc-finger, N-terminal subdomain"/>
    <property type="match status" value="1"/>
</dbReference>
<evidence type="ECO:0000256" key="5">
    <source>
        <dbReference type="SAM" id="MobiDB-lite"/>
    </source>
</evidence>
<keyword evidence="1" id="KW-0479">Metal-binding</keyword>
<dbReference type="SUPFAM" id="SSF81383">
    <property type="entry name" value="F-box domain"/>
    <property type="match status" value="1"/>
</dbReference>
<sequence>MDTYEEDIHPHCLQCIKLLKCTVVPKPGESCKIISCPSECGAKFHACKIKEHRLLCMKEKVPCINAEYGCPTIMFRKYQSKHLTSCPASIIHCSEEWDRWPIHLHDKKAACLSSQMDPAVKNHLDVSLALRDQRMLRRWCVAAAQGQPLSNQKFTISASSSLWVYRKWHNSREFSYPPGLEESVCKELCKTCKGTANNTSNSLSHCLSNGCHPKRLRDSDFIDSSETSNKENAGDCNNKITESKESTGKQKTENNNKMSNYEKSNQELNSSGELPYYNLDDVLQLSQFGTIVYHQSSGEGSIYVAVDPAEPYPYLCNGHQNVACQILDLKFRNPASTPPWCLSLGLDLNLGARSQHPSSNFMYTFLCCQEFRRDEYGWHFKNVHSEIHGGLNGWLMERCPLAQYGCKFARTRFNPVPKNSHIIYNETLESFGVAYSVHEELASNKTNGSNFTHQLNLQDLPFDVLQHVVRYLDSFSLANLSLTSTLLRNVCATVLKDRGLVRLKWERQKTKDNKYTWKVSKQKRWFFSSHFSPIHTWKMDDQNNMANHLKVCPFFNRISQKKAFMYGVPRDVDPPHDKRFNDPSKEICENNMTKL</sequence>
<dbReference type="Proteomes" id="UP000499080">
    <property type="component" value="Unassembled WGS sequence"/>
</dbReference>
<name>A0A4Y2HT87_ARAVE</name>
<evidence type="ECO:0000256" key="2">
    <source>
        <dbReference type="ARBA" id="ARBA00022771"/>
    </source>
</evidence>
<dbReference type="InterPro" id="IPR043013">
    <property type="entry name" value="Znf_TRAF_N"/>
</dbReference>
<dbReference type="Pfam" id="PF15966">
    <property type="entry name" value="F-box_4"/>
    <property type="match status" value="1"/>
</dbReference>
<evidence type="ECO:0000313" key="8">
    <source>
        <dbReference type="Proteomes" id="UP000499080"/>
    </source>
</evidence>
<dbReference type="InterPro" id="IPR031890">
    <property type="entry name" value="Fbxo30/Fbxo40"/>
</dbReference>
<dbReference type="InterPro" id="IPR001293">
    <property type="entry name" value="Znf_TRAF"/>
</dbReference>
<dbReference type="PROSITE" id="PS50181">
    <property type="entry name" value="FBOX"/>
    <property type="match status" value="1"/>
</dbReference>
<accession>A0A4Y2HT87</accession>
<evidence type="ECO:0000256" key="3">
    <source>
        <dbReference type="ARBA" id="ARBA00022786"/>
    </source>
</evidence>
<dbReference type="EMBL" id="BGPR01002141">
    <property type="protein sequence ID" value="GBM68423.1"/>
    <property type="molecule type" value="Genomic_DNA"/>
</dbReference>
<dbReference type="GO" id="GO:0061630">
    <property type="term" value="F:ubiquitin protein ligase activity"/>
    <property type="evidence" value="ECO:0007669"/>
    <property type="project" value="InterPro"/>
</dbReference>
<evidence type="ECO:0000256" key="1">
    <source>
        <dbReference type="ARBA" id="ARBA00022723"/>
    </source>
</evidence>
<dbReference type="SUPFAM" id="SSF49599">
    <property type="entry name" value="TRAF domain-like"/>
    <property type="match status" value="1"/>
</dbReference>
<proteinExistence type="predicted"/>
<evidence type="ECO:0000259" key="6">
    <source>
        <dbReference type="PROSITE" id="PS50181"/>
    </source>
</evidence>
<keyword evidence="2" id="KW-0863">Zinc-finger</keyword>
<organism evidence="7 8">
    <name type="scientific">Araneus ventricosus</name>
    <name type="common">Orbweaver spider</name>
    <name type="synonym">Epeira ventricosa</name>
    <dbReference type="NCBI Taxonomy" id="182803"/>
    <lineage>
        <taxon>Eukaryota</taxon>
        <taxon>Metazoa</taxon>
        <taxon>Ecdysozoa</taxon>
        <taxon>Arthropoda</taxon>
        <taxon>Chelicerata</taxon>
        <taxon>Arachnida</taxon>
        <taxon>Araneae</taxon>
        <taxon>Araneomorphae</taxon>
        <taxon>Entelegynae</taxon>
        <taxon>Araneoidea</taxon>
        <taxon>Araneidae</taxon>
        <taxon>Araneus</taxon>
    </lineage>
</organism>
<dbReference type="AlphaFoldDB" id="A0A4Y2HT87"/>
<keyword evidence="3" id="KW-0833">Ubl conjugation pathway</keyword>
<dbReference type="PANTHER" id="PTHR15933">
    <property type="entry name" value="PROTEIN CBG16327"/>
    <property type="match status" value="1"/>
</dbReference>
<evidence type="ECO:0000256" key="4">
    <source>
        <dbReference type="ARBA" id="ARBA00022833"/>
    </source>
</evidence>
<dbReference type="OrthoDB" id="5918172at2759"/>
<dbReference type="Pfam" id="PF15965">
    <property type="entry name" value="zf-TRAF_2"/>
    <property type="match status" value="1"/>
</dbReference>
<evidence type="ECO:0000313" key="7">
    <source>
        <dbReference type="EMBL" id="GBM68423.1"/>
    </source>
</evidence>
<dbReference type="GO" id="GO:0008270">
    <property type="term" value="F:zinc ion binding"/>
    <property type="evidence" value="ECO:0007669"/>
    <property type="project" value="UniProtKB-KW"/>
</dbReference>
<feature type="compositionally biased region" description="Polar residues" evidence="5">
    <location>
        <begin position="255"/>
        <end position="267"/>
    </location>
</feature>
<comment type="caution">
    <text evidence="7">The sequence shown here is derived from an EMBL/GenBank/DDBJ whole genome shotgun (WGS) entry which is preliminary data.</text>
</comment>
<keyword evidence="4" id="KW-0862">Zinc</keyword>
<reference evidence="7 8" key="1">
    <citation type="journal article" date="2019" name="Sci. Rep.">
        <title>Orb-weaving spider Araneus ventricosus genome elucidates the spidroin gene catalogue.</title>
        <authorList>
            <person name="Kono N."/>
            <person name="Nakamura H."/>
            <person name="Ohtoshi R."/>
            <person name="Moran D.A.P."/>
            <person name="Shinohara A."/>
            <person name="Yoshida Y."/>
            <person name="Fujiwara M."/>
            <person name="Mori M."/>
            <person name="Tomita M."/>
            <person name="Arakawa K."/>
        </authorList>
    </citation>
    <scope>NUCLEOTIDE SEQUENCE [LARGE SCALE GENOMIC DNA]</scope>
</reference>